<dbReference type="CDD" id="cd00448">
    <property type="entry name" value="YjgF_YER057c_UK114_family"/>
    <property type="match status" value="1"/>
</dbReference>
<dbReference type="Pfam" id="PF01042">
    <property type="entry name" value="Ribonuc_L-PSP"/>
    <property type="match status" value="1"/>
</dbReference>
<organism evidence="2 3">
    <name type="scientific">Nocardiopsis kunsanensis</name>
    <dbReference type="NCBI Taxonomy" id="141693"/>
    <lineage>
        <taxon>Bacteria</taxon>
        <taxon>Bacillati</taxon>
        <taxon>Actinomycetota</taxon>
        <taxon>Actinomycetes</taxon>
        <taxon>Streptosporangiales</taxon>
        <taxon>Nocardiopsidaceae</taxon>
        <taxon>Nocardiopsis</taxon>
    </lineage>
</organism>
<dbReference type="Gene3D" id="3.30.1330.40">
    <property type="entry name" value="RutC-like"/>
    <property type="match status" value="1"/>
</dbReference>
<dbReference type="Proteomes" id="UP000654947">
    <property type="component" value="Unassembled WGS sequence"/>
</dbReference>
<comment type="similarity">
    <text evidence="1">Belongs to the RutC family.</text>
</comment>
<proteinExistence type="inferred from homology"/>
<keyword evidence="3" id="KW-1185">Reference proteome</keyword>
<sequence length="124" mass="13329">MRGYVAAMAKPYSDALVAPGPLLFLSGQFPVSSDGEVPGDVAGQTRQVFTNMERLLAGHGADLGDLVKITYYLRHITDLDEFRSALSDCLPRGHRPAGTLVEVSGLVDPRYLVQVEGIASLGER</sequence>
<dbReference type="EMBL" id="BMXL01000006">
    <property type="protein sequence ID" value="GHD22566.1"/>
    <property type="molecule type" value="Genomic_DNA"/>
</dbReference>
<dbReference type="GO" id="GO:0019239">
    <property type="term" value="F:deaminase activity"/>
    <property type="evidence" value="ECO:0007669"/>
    <property type="project" value="TreeGrafter"/>
</dbReference>
<evidence type="ECO:0000256" key="1">
    <source>
        <dbReference type="ARBA" id="ARBA00010552"/>
    </source>
</evidence>
<dbReference type="AlphaFoldDB" id="A0A918XBK8"/>
<name>A0A918XBK8_9ACTN</name>
<reference evidence="2 3" key="1">
    <citation type="journal article" date="2014" name="Int. J. Syst. Evol. Microbiol.">
        <title>Complete genome sequence of Corynebacterium casei LMG S-19264T (=DSM 44701T), isolated from a smear-ripened cheese.</title>
        <authorList>
            <consortium name="US DOE Joint Genome Institute (JGI-PGF)"/>
            <person name="Walter F."/>
            <person name="Albersmeier A."/>
            <person name="Kalinowski J."/>
            <person name="Ruckert C."/>
        </authorList>
    </citation>
    <scope>NUCLEOTIDE SEQUENCE [LARGE SCALE GENOMIC DNA]</scope>
    <source>
        <strain evidence="2 3">KCTC 19473</strain>
    </source>
</reference>
<evidence type="ECO:0008006" key="4">
    <source>
        <dbReference type="Google" id="ProtNLM"/>
    </source>
</evidence>
<dbReference type="GO" id="GO:0005829">
    <property type="term" value="C:cytosol"/>
    <property type="evidence" value="ECO:0007669"/>
    <property type="project" value="TreeGrafter"/>
</dbReference>
<gene>
    <name evidence="2" type="ORF">GCM10007147_16980</name>
</gene>
<evidence type="ECO:0000313" key="2">
    <source>
        <dbReference type="EMBL" id="GHD22566.1"/>
    </source>
</evidence>
<dbReference type="InterPro" id="IPR035959">
    <property type="entry name" value="RutC-like_sf"/>
</dbReference>
<dbReference type="PANTHER" id="PTHR11803:SF58">
    <property type="entry name" value="PROTEIN HMF1-RELATED"/>
    <property type="match status" value="1"/>
</dbReference>
<accession>A0A918XBK8</accession>
<evidence type="ECO:0000313" key="3">
    <source>
        <dbReference type="Proteomes" id="UP000654947"/>
    </source>
</evidence>
<dbReference type="PANTHER" id="PTHR11803">
    <property type="entry name" value="2-IMINOBUTANOATE/2-IMINOPROPANOATE DEAMINASE RIDA"/>
    <property type="match status" value="1"/>
</dbReference>
<comment type="caution">
    <text evidence="2">The sequence shown here is derived from an EMBL/GenBank/DDBJ whole genome shotgun (WGS) entry which is preliminary data.</text>
</comment>
<dbReference type="SUPFAM" id="SSF55298">
    <property type="entry name" value="YjgF-like"/>
    <property type="match status" value="1"/>
</dbReference>
<protein>
    <recommendedName>
        <fullName evidence="4">RidA family protein</fullName>
    </recommendedName>
</protein>
<dbReference type="InterPro" id="IPR006175">
    <property type="entry name" value="YjgF/YER057c/UK114"/>
</dbReference>